<dbReference type="GeneID" id="39599839"/>
<keyword evidence="1" id="KW-1133">Transmembrane helix</keyword>
<dbReference type="RefSeq" id="XP_028485210.1">
    <property type="nucleotide sequence ID" value="XM_028630562.1"/>
</dbReference>
<keyword evidence="3" id="KW-1185">Reference proteome</keyword>
<reference evidence="2 3" key="1">
    <citation type="journal article" date="2018" name="Front. Microbiol.">
        <title>Genomic and genetic insights into a cosmopolitan fungus, Paecilomyces variotii (Eurotiales).</title>
        <authorList>
            <person name="Urquhart A.S."/>
            <person name="Mondo S.J."/>
            <person name="Makela M.R."/>
            <person name="Hane J.K."/>
            <person name="Wiebenga A."/>
            <person name="He G."/>
            <person name="Mihaltcheva S."/>
            <person name="Pangilinan J."/>
            <person name="Lipzen A."/>
            <person name="Barry K."/>
            <person name="de Vries R.P."/>
            <person name="Grigoriev I.V."/>
            <person name="Idnurm A."/>
        </authorList>
    </citation>
    <scope>NUCLEOTIDE SEQUENCE [LARGE SCALE GENOMIC DNA]</scope>
    <source>
        <strain evidence="2 3">CBS 101075</strain>
    </source>
</reference>
<protein>
    <submittedName>
        <fullName evidence="2">Uncharacterized protein</fullName>
    </submittedName>
</protein>
<feature type="transmembrane region" description="Helical" evidence="1">
    <location>
        <begin position="21"/>
        <end position="40"/>
    </location>
</feature>
<keyword evidence="1" id="KW-0812">Transmembrane</keyword>
<evidence type="ECO:0000313" key="2">
    <source>
        <dbReference type="EMBL" id="RWQ95565.1"/>
    </source>
</evidence>
<evidence type="ECO:0000256" key="1">
    <source>
        <dbReference type="SAM" id="Phobius"/>
    </source>
</evidence>
<gene>
    <name evidence="2" type="ORF">C8Q69DRAFT_466482</name>
</gene>
<organism evidence="2 3">
    <name type="scientific">Byssochlamys spectabilis</name>
    <name type="common">Paecilomyces variotii</name>
    <dbReference type="NCBI Taxonomy" id="264951"/>
    <lineage>
        <taxon>Eukaryota</taxon>
        <taxon>Fungi</taxon>
        <taxon>Dikarya</taxon>
        <taxon>Ascomycota</taxon>
        <taxon>Pezizomycotina</taxon>
        <taxon>Eurotiomycetes</taxon>
        <taxon>Eurotiomycetidae</taxon>
        <taxon>Eurotiales</taxon>
        <taxon>Thermoascaceae</taxon>
        <taxon>Paecilomyces</taxon>
    </lineage>
</organism>
<name>A0A443HUR5_BYSSP</name>
<comment type="caution">
    <text evidence="2">The sequence shown here is derived from an EMBL/GenBank/DDBJ whole genome shotgun (WGS) entry which is preliminary data.</text>
</comment>
<proteinExistence type="predicted"/>
<dbReference type="EMBL" id="RCNU01000005">
    <property type="protein sequence ID" value="RWQ95565.1"/>
    <property type="molecule type" value="Genomic_DNA"/>
</dbReference>
<feature type="transmembrane region" description="Helical" evidence="1">
    <location>
        <begin position="46"/>
        <end position="70"/>
    </location>
</feature>
<dbReference type="Proteomes" id="UP000283841">
    <property type="component" value="Unassembled WGS sequence"/>
</dbReference>
<dbReference type="VEuPathDB" id="FungiDB:C8Q69DRAFT_466482"/>
<dbReference type="AlphaFoldDB" id="A0A443HUR5"/>
<keyword evidence="1" id="KW-0472">Membrane</keyword>
<sequence>MQIKPCIDDRSEQYTRVLPDEFSLLSFFFSFLFVVFPFRFPLSFRVWEYLVGGSIAILDLLLPFCMLFFFSLSVKA</sequence>
<evidence type="ECO:0000313" key="3">
    <source>
        <dbReference type="Proteomes" id="UP000283841"/>
    </source>
</evidence>
<accession>A0A443HUR5</accession>